<dbReference type="SUPFAM" id="SSF53448">
    <property type="entry name" value="Nucleotide-diphospho-sugar transferases"/>
    <property type="match status" value="1"/>
</dbReference>
<evidence type="ECO:0008006" key="2">
    <source>
        <dbReference type="Google" id="ProtNLM"/>
    </source>
</evidence>
<accession>A0A0F9MSX0</accession>
<protein>
    <recommendedName>
        <fullName evidence="2">Glycosyltransferase 2-like domain-containing protein</fullName>
    </recommendedName>
</protein>
<dbReference type="AlphaFoldDB" id="A0A0F9MSX0"/>
<sequence>MRVSIVNCVSTAERMMRFSDSSLLNRPGHINFDYIIVKWLATPGVSDYLKNLPSIIKNRGYPEAITVHIIEYKTNNSIGFVPNLRSMMNMGFDYGFRLNEYAGLINTDCYFGPNWLGGLVKYAAPNIVINSLHITAATPPNPVRGIITENLGVPEPGKFNGNRFVQLYDQHYKDNLVFARNLKTPNGYRECATMPYLFHRKYWKSCGPWELRCVKGCSPDVRFFDRVAAAGAQFAMTDSSIVYHHEAVERRGKRPKGARHLPEET</sequence>
<organism evidence="1">
    <name type="scientific">marine sediment metagenome</name>
    <dbReference type="NCBI Taxonomy" id="412755"/>
    <lineage>
        <taxon>unclassified sequences</taxon>
        <taxon>metagenomes</taxon>
        <taxon>ecological metagenomes</taxon>
    </lineage>
</organism>
<dbReference type="InterPro" id="IPR029044">
    <property type="entry name" value="Nucleotide-diphossugar_trans"/>
</dbReference>
<evidence type="ECO:0000313" key="1">
    <source>
        <dbReference type="EMBL" id="KKN02482.1"/>
    </source>
</evidence>
<reference evidence="1" key="1">
    <citation type="journal article" date="2015" name="Nature">
        <title>Complex archaea that bridge the gap between prokaryotes and eukaryotes.</title>
        <authorList>
            <person name="Spang A."/>
            <person name="Saw J.H."/>
            <person name="Jorgensen S.L."/>
            <person name="Zaremba-Niedzwiedzka K."/>
            <person name="Martijn J."/>
            <person name="Lind A.E."/>
            <person name="van Eijk R."/>
            <person name="Schleper C."/>
            <person name="Guy L."/>
            <person name="Ettema T.J."/>
        </authorList>
    </citation>
    <scope>NUCLEOTIDE SEQUENCE</scope>
</reference>
<gene>
    <name evidence="1" type="ORF">LCGC14_1117260</name>
</gene>
<dbReference type="Gene3D" id="3.90.550.10">
    <property type="entry name" value="Spore Coat Polysaccharide Biosynthesis Protein SpsA, Chain A"/>
    <property type="match status" value="1"/>
</dbReference>
<dbReference type="EMBL" id="LAZR01005144">
    <property type="protein sequence ID" value="KKN02482.1"/>
    <property type="molecule type" value="Genomic_DNA"/>
</dbReference>
<proteinExistence type="predicted"/>
<name>A0A0F9MSX0_9ZZZZ</name>
<comment type="caution">
    <text evidence="1">The sequence shown here is derived from an EMBL/GenBank/DDBJ whole genome shotgun (WGS) entry which is preliminary data.</text>
</comment>